<dbReference type="Proteomes" id="UP000649345">
    <property type="component" value="Unassembled WGS sequence"/>
</dbReference>
<dbReference type="EMBL" id="JACOOR010000006">
    <property type="protein sequence ID" value="MBC5660308.1"/>
    <property type="molecule type" value="Genomic_DNA"/>
</dbReference>
<dbReference type="InterPro" id="IPR006976">
    <property type="entry name" value="VanZ-like"/>
</dbReference>
<dbReference type="Pfam" id="PF04892">
    <property type="entry name" value="VanZ"/>
    <property type="match status" value="1"/>
</dbReference>
<dbReference type="AlphaFoldDB" id="A0A923RMI0"/>
<keyword evidence="4" id="KW-1185">Reference proteome</keyword>
<evidence type="ECO:0000313" key="4">
    <source>
        <dbReference type="Proteomes" id="UP000649345"/>
    </source>
</evidence>
<feature type="transmembrane region" description="Helical" evidence="1">
    <location>
        <begin position="12"/>
        <end position="30"/>
    </location>
</feature>
<feature type="transmembrane region" description="Helical" evidence="1">
    <location>
        <begin position="68"/>
        <end position="90"/>
    </location>
</feature>
<evidence type="ECO:0000259" key="2">
    <source>
        <dbReference type="Pfam" id="PF04892"/>
    </source>
</evidence>
<reference evidence="3" key="1">
    <citation type="submission" date="2020-08" db="EMBL/GenBank/DDBJ databases">
        <title>Genome public.</title>
        <authorList>
            <person name="Liu C."/>
            <person name="Sun Q."/>
        </authorList>
    </citation>
    <scope>NUCLEOTIDE SEQUENCE</scope>
    <source>
        <strain evidence="3">NSJ-68</strain>
    </source>
</reference>
<evidence type="ECO:0000313" key="3">
    <source>
        <dbReference type="EMBL" id="MBC5660308.1"/>
    </source>
</evidence>
<organism evidence="3 4">
    <name type="scientific">Anaerosacchariphilus hominis</name>
    <dbReference type="NCBI Taxonomy" id="2763017"/>
    <lineage>
        <taxon>Bacteria</taxon>
        <taxon>Bacillati</taxon>
        <taxon>Bacillota</taxon>
        <taxon>Clostridia</taxon>
        <taxon>Lachnospirales</taxon>
        <taxon>Lachnospiraceae</taxon>
        <taxon>Anaerosacchariphilus</taxon>
    </lineage>
</organism>
<protein>
    <submittedName>
        <fullName evidence="3">VanZ family protein</fullName>
    </submittedName>
</protein>
<feature type="domain" description="VanZ-like" evidence="2">
    <location>
        <begin position="18"/>
        <end position="142"/>
    </location>
</feature>
<feature type="transmembrane region" description="Helical" evidence="1">
    <location>
        <begin position="97"/>
        <end position="116"/>
    </location>
</feature>
<dbReference type="RefSeq" id="WP_186872455.1">
    <property type="nucleotide sequence ID" value="NZ_JACOOR010000006.1"/>
</dbReference>
<keyword evidence="1" id="KW-0472">Membrane</keyword>
<feature type="transmembrane region" description="Helical" evidence="1">
    <location>
        <begin position="128"/>
        <end position="148"/>
    </location>
</feature>
<proteinExistence type="predicted"/>
<evidence type="ECO:0000256" key="1">
    <source>
        <dbReference type="SAM" id="Phobius"/>
    </source>
</evidence>
<sequence length="157" mass="18149">MKKDSRNRLRWGGRILLICYLACLIYFMFFSESYGRTDISPDYRYNLVLFQEIRRFWHHRDILGGPAVFINLVGNVAMFIPLGFAVPALYDSMRKGLRTGIACFLASLLAETMQLILRVGCFDVDDLLLNTIGGCIGYLVFVGVRHHWRKRHGKKKL</sequence>
<comment type="caution">
    <text evidence="3">The sequence shown here is derived from an EMBL/GenBank/DDBJ whole genome shotgun (WGS) entry which is preliminary data.</text>
</comment>
<accession>A0A923RMI0</accession>
<name>A0A923RMI0_9FIRM</name>
<dbReference type="InterPro" id="IPR053150">
    <property type="entry name" value="Teicoplanin_resist-assoc"/>
</dbReference>
<keyword evidence="1" id="KW-1133">Transmembrane helix</keyword>
<dbReference type="PANTHER" id="PTHR36834">
    <property type="entry name" value="MEMBRANE PROTEIN-RELATED"/>
    <property type="match status" value="1"/>
</dbReference>
<keyword evidence="1" id="KW-0812">Transmembrane</keyword>
<dbReference type="PANTHER" id="PTHR36834:SF1">
    <property type="entry name" value="INTEGRAL MEMBRANE PROTEIN"/>
    <property type="match status" value="1"/>
</dbReference>
<gene>
    <name evidence="3" type="ORF">H8S44_11045</name>
</gene>